<evidence type="ECO:0000313" key="3">
    <source>
        <dbReference type="Proteomes" id="UP000242715"/>
    </source>
</evidence>
<keyword evidence="3" id="KW-1185">Reference proteome</keyword>
<dbReference type="GO" id="GO:0003676">
    <property type="term" value="F:nucleic acid binding"/>
    <property type="evidence" value="ECO:0007669"/>
    <property type="project" value="InterPro"/>
</dbReference>
<proteinExistence type="predicted"/>
<dbReference type="AlphaFoldDB" id="A0A2Z6NJD7"/>
<dbReference type="InterPro" id="IPR036397">
    <property type="entry name" value="RNaseH_sf"/>
</dbReference>
<dbReference type="PANTHER" id="PTHR35516">
    <property type="entry name" value="CYTOCHROME B6-F COMPLEX SUBUNIT 5"/>
    <property type="match status" value="1"/>
</dbReference>
<evidence type="ECO:0000259" key="1">
    <source>
        <dbReference type="Pfam" id="PF13456"/>
    </source>
</evidence>
<protein>
    <recommendedName>
        <fullName evidence="1">RNase H type-1 domain-containing protein</fullName>
    </recommendedName>
</protein>
<accession>A0A2Z6NJD7</accession>
<dbReference type="InterPro" id="IPR044730">
    <property type="entry name" value="RNase_H-like_dom_plant"/>
</dbReference>
<dbReference type="Gene3D" id="3.30.420.10">
    <property type="entry name" value="Ribonuclease H-like superfamily/Ribonuclease H"/>
    <property type="match status" value="1"/>
</dbReference>
<gene>
    <name evidence="2" type="ORF">TSUD_318300</name>
</gene>
<dbReference type="InterPro" id="IPR002156">
    <property type="entry name" value="RNaseH_domain"/>
</dbReference>
<reference evidence="3" key="1">
    <citation type="journal article" date="2017" name="Front. Plant Sci.">
        <title>Climate Clever Clovers: New Paradigm to Reduce the Environmental Footprint of Ruminants by Breeding Low Methanogenic Forages Utilizing Haplotype Variation.</title>
        <authorList>
            <person name="Kaur P."/>
            <person name="Appels R."/>
            <person name="Bayer P.E."/>
            <person name="Keeble-Gagnere G."/>
            <person name="Wang J."/>
            <person name="Hirakawa H."/>
            <person name="Shirasawa K."/>
            <person name="Vercoe P."/>
            <person name="Stefanova K."/>
            <person name="Durmic Z."/>
            <person name="Nichols P."/>
            <person name="Revell C."/>
            <person name="Isobe S.N."/>
            <person name="Edwards D."/>
            <person name="Erskine W."/>
        </authorList>
    </citation>
    <scope>NUCLEOTIDE SEQUENCE [LARGE SCALE GENOMIC DNA]</scope>
    <source>
        <strain evidence="3">cv. Daliak</strain>
    </source>
</reference>
<feature type="domain" description="RNase H type-1" evidence="1">
    <location>
        <begin position="38"/>
        <end position="130"/>
    </location>
</feature>
<sequence>MVETFTSCFVSRSSSAHIDRYIRWNSDNHPCVILNVDGFSGFIQNSPDILLAELYAIFHGLTLAKDMNFDTLICSSDSLHCINLIKGPNIQFHVHAVLIQDIKDMLSHNNITISHILKEGNHCADFLANLGASSDVSLSIHASPPKDIFELLRSDAVETFFLRE</sequence>
<dbReference type="SUPFAM" id="SSF53098">
    <property type="entry name" value="Ribonuclease H-like"/>
    <property type="match status" value="1"/>
</dbReference>
<evidence type="ECO:0000313" key="2">
    <source>
        <dbReference type="EMBL" id="GAU36732.1"/>
    </source>
</evidence>
<dbReference type="OrthoDB" id="1436511at2759"/>
<dbReference type="CDD" id="cd06222">
    <property type="entry name" value="RNase_H_like"/>
    <property type="match status" value="1"/>
</dbReference>
<organism evidence="2 3">
    <name type="scientific">Trifolium subterraneum</name>
    <name type="common">Subterranean clover</name>
    <dbReference type="NCBI Taxonomy" id="3900"/>
    <lineage>
        <taxon>Eukaryota</taxon>
        <taxon>Viridiplantae</taxon>
        <taxon>Streptophyta</taxon>
        <taxon>Embryophyta</taxon>
        <taxon>Tracheophyta</taxon>
        <taxon>Spermatophyta</taxon>
        <taxon>Magnoliopsida</taxon>
        <taxon>eudicotyledons</taxon>
        <taxon>Gunneridae</taxon>
        <taxon>Pentapetalae</taxon>
        <taxon>rosids</taxon>
        <taxon>fabids</taxon>
        <taxon>Fabales</taxon>
        <taxon>Fabaceae</taxon>
        <taxon>Papilionoideae</taxon>
        <taxon>50 kb inversion clade</taxon>
        <taxon>NPAAA clade</taxon>
        <taxon>Hologalegina</taxon>
        <taxon>IRL clade</taxon>
        <taxon>Trifolieae</taxon>
        <taxon>Trifolium</taxon>
    </lineage>
</organism>
<dbReference type="GO" id="GO:0004523">
    <property type="term" value="F:RNA-DNA hybrid ribonuclease activity"/>
    <property type="evidence" value="ECO:0007669"/>
    <property type="project" value="InterPro"/>
</dbReference>
<dbReference type="InterPro" id="IPR012337">
    <property type="entry name" value="RNaseH-like_sf"/>
</dbReference>
<dbReference type="EMBL" id="DF973639">
    <property type="protein sequence ID" value="GAU36732.1"/>
    <property type="molecule type" value="Genomic_DNA"/>
</dbReference>
<name>A0A2Z6NJD7_TRISU</name>
<dbReference type="Proteomes" id="UP000242715">
    <property type="component" value="Unassembled WGS sequence"/>
</dbReference>
<dbReference type="Pfam" id="PF13456">
    <property type="entry name" value="RVT_3"/>
    <property type="match status" value="1"/>
</dbReference>
<dbReference type="PANTHER" id="PTHR35516:SF11">
    <property type="entry name" value="CYTOCHROME B6-F COMPLEX SUBUNIT 5"/>
    <property type="match status" value="1"/>
</dbReference>